<evidence type="ECO:0000313" key="20">
    <source>
        <dbReference type="EMBL" id="ARU15011.1"/>
    </source>
</evidence>
<dbReference type="KEGG" id="cman:A9D14_01005"/>
<sequence length="365" mass="38889">MRVLALAGDGIGREIMPEALRIFAIVQGRCGVRAELVEGAIGTGPLMDEGNPFPAATETEARNADAVLFGAAGDPSLDHLGPKRPDSAIGALRKLLNLYGLVREYRIADAQLAMSPLRPVRARSTDFAIVREISGDVYAAQPKGQRIAEDGPFPGEVEGFDTMRYTESEVRRIAHLGFRTARARSGRLVSADKSNVLATSRLWQRVVAEVAAEYPDVALTHQLADNTAMQLVTDPASYDTILTANLFGDILSDVASALTGSIGLVASVVFNETGQVYYEPGHGSALDIAGQDKANPIAMIRCVALMLRHSFDRPDLASTVEQAIDEVLAAGLRTAEIHVDGTTLVSCSAMGKAIADRLEALLPPD</sequence>
<dbReference type="GO" id="GO:0005829">
    <property type="term" value="C:cytosol"/>
    <property type="evidence" value="ECO:0007669"/>
    <property type="project" value="TreeGrafter"/>
</dbReference>
<keyword evidence="12" id="KW-0460">Magnesium</keyword>
<evidence type="ECO:0000256" key="15">
    <source>
        <dbReference type="ARBA" id="ARBA00023211"/>
    </source>
</evidence>
<evidence type="ECO:0000256" key="13">
    <source>
        <dbReference type="ARBA" id="ARBA00023002"/>
    </source>
</evidence>
<dbReference type="STRING" id="450378.GCA_001661675_00201"/>
<feature type="domain" description="Isopropylmalate dehydrogenase-like" evidence="19">
    <location>
        <begin position="2"/>
        <end position="354"/>
    </location>
</feature>
<dbReference type="GO" id="GO:0051287">
    <property type="term" value="F:NAD binding"/>
    <property type="evidence" value="ECO:0007669"/>
    <property type="project" value="InterPro"/>
</dbReference>
<dbReference type="SUPFAM" id="SSF53659">
    <property type="entry name" value="Isocitrate/Isopropylmalate dehydrogenase-like"/>
    <property type="match status" value="1"/>
</dbReference>
<accession>A0A1Z1F879</accession>
<evidence type="ECO:0000256" key="11">
    <source>
        <dbReference type="ARBA" id="ARBA00022723"/>
    </source>
</evidence>
<dbReference type="InterPro" id="IPR019818">
    <property type="entry name" value="IsoCit/isopropylmalate_DH_CS"/>
</dbReference>
<keyword evidence="14" id="KW-0520">NAD</keyword>
<evidence type="ECO:0000256" key="1">
    <source>
        <dbReference type="ARBA" id="ARBA00000624"/>
    </source>
</evidence>
<name>A0A1Z1F879_9SPHN</name>
<dbReference type="PANTHER" id="PTHR42979">
    <property type="entry name" value="3-ISOPROPYLMALATE DEHYDROGENASE"/>
    <property type="match status" value="1"/>
</dbReference>
<dbReference type="InterPro" id="IPR024084">
    <property type="entry name" value="IsoPropMal-DH-like_dom"/>
</dbReference>
<dbReference type="Proteomes" id="UP000195807">
    <property type="component" value="Chromosome"/>
</dbReference>
<dbReference type="AlphaFoldDB" id="A0A1Z1F879"/>
<proteinExistence type="inferred from homology"/>
<evidence type="ECO:0000256" key="10">
    <source>
        <dbReference type="ARBA" id="ARBA00022605"/>
    </source>
</evidence>
<dbReference type="SMART" id="SM01329">
    <property type="entry name" value="Iso_dh"/>
    <property type="match status" value="1"/>
</dbReference>
<evidence type="ECO:0000256" key="5">
    <source>
        <dbReference type="ARBA" id="ARBA00008319"/>
    </source>
</evidence>
<dbReference type="GO" id="GO:0003862">
    <property type="term" value="F:3-isopropylmalate dehydrogenase activity"/>
    <property type="evidence" value="ECO:0007669"/>
    <property type="project" value="UniProtKB-EC"/>
</dbReference>
<reference evidence="20 21" key="1">
    <citation type="submission" date="2017-01" db="EMBL/GenBank/DDBJ databases">
        <title>Complete genome sequence of esterase-producing bacterium Croceicoccus marinus E4A9.</title>
        <authorList>
            <person name="Wu Y.-H."/>
            <person name="Cheng H."/>
            <person name="Xu L."/>
            <person name="Huo Y.-Y."/>
            <person name="Wang C.-S."/>
            <person name="Xu X.-W."/>
        </authorList>
    </citation>
    <scope>NUCLEOTIDE SEQUENCE [LARGE SCALE GENOMIC DNA]</scope>
    <source>
        <strain evidence="20 21">E4A9</strain>
    </source>
</reference>
<comment type="cofactor">
    <cofactor evidence="2">
        <name>Mn(2+)</name>
        <dbReference type="ChEBI" id="CHEBI:29035"/>
    </cofactor>
</comment>
<keyword evidence="10" id="KW-0028">Amino-acid biosynthesis</keyword>
<protein>
    <recommendedName>
        <fullName evidence="8">3-isopropylmalate dehydrogenase</fullName>
        <ecNumber evidence="7">1.1.1.85</ecNumber>
    </recommendedName>
    <alternativeName>
        <fullName evidence="18">3-IPM-DH</fullName>
    </alternativeName>
    <alternativeName>
        <fullName evidence="17">Beta-IPM dehydrogenase</fullName>
    </alternativeName>
</protein>
<dbReference type="Pfam" id="PF00180">
    <property type="entry name" value="Iso_dh"/>
    <property type="match status" value="1"/>
</dbReference>
<dbReference type="Gene3D" id="3.40.718.10">
    <property type="entry name" value="Isopropylmalate Dehydrogenase"/>
    <property type="match status" value="1"/>
</dbReference>
<evidence type="ECO:0000259" key="19">
    <source>
        <dbReference type="SMART" id="SM01329"/>
    </source>
</evidence>
<evidence type="ECO:0000256" key="2">
    <source>
        <dbReference type="ARBA" id="ARBA00001936"/>
    </source>
</evidence>
<evidence type="ECO:0000256" key="12">
    <source>
        <dbReference type="ARBA" id="ARBA00022842"/>
    </source>
</evidence>
<dbReference type="FunFam" id="3.40.718.10:FF:000006">
    <property type="entry name" value="3-isopropylmalate dehydrogenase"/>
    <property type="match status" value="1"/>
</dbReference>
<dbReference type="OrthoDB" id="9767905at2"/>
<dbReference type="PROSITE" id="PS00470">
    <property type="entry name" value="IDH_IMDH"/>
    <property type="match status" value="1"/>
</dbReference>
<comment type="subunit">
    <text evidence="6">Homodimer.</text>
</comment>
<evidence type="ECO:0000256" key="3">
    <source>
        <dbReference type="ARBA" id="ARBA00001946"/>
    </source>
</evidence>
<evidence type="ECO:0000256" key="8">
    <source>
        <dbReference type="ARBA" id="ARBA00019276"/>
    </source>
</evidence>
<keyword evidence="13" id="KW-0560">Oxidoreductase</keyword>
<evidence type="ECO:0000256" key="17">
    <source>
        <dbReference type="ARBA" id="ARBA00030010"/>
    </source>
</evidence>
<evidence type="ECO:0000256" key="6">
    <source>
        <dbReference type="ARBA" id="ARBA00011738"/>
    </source>
</evidence>
<dbReference type="EC" id="1.1.1.85" evidence="7"/>
<evidence type="ECO:0000256" key="14">
    <source>
        <dbReference type="ARBA" id="ARBA00023027"/>
    </source>
</evidence>
<keyword evidence="11" id="KW-0479">Metal-binding</keyword>
<dbReference type="UniPathway" id="UPA00048">
    <property type="reaction ID" value="UER00072"/>
</dbReference>
<evidence type="ECO:0000256" key="4">
    <source>
        <dbReference type="ARBA" id="ARBA00004762"/>
    </source>
</evidence>
<dbReference type="EMBL" id="CP019602">
    <property type="protein sequence ID" value="ARU15011.1"/>
    <property type="molecule type" value="Genomic_DNA"/>
</dbReference>
<dbReference type="GO" id="GO:0009098">
    <property type="term" value="P:L-leucine biosynthetic process"/>
    <property type="evidence" value="ECO:0007669"/>
    <property type="project" value="UniProtKB-UniPathway"/>
</dbReference>
<evidence type="ECO:0000313" key="21">
    <source>
        <dbReference type="Proteomes" id="UP000195807"/>
    </source>
</evidence>
<dbReference type="InterPro" id="IPR004429">
    <property type="entry name" value="Isopropylmalate_DH"/>
</dbReference>
<dbReference type="RefSeq" id="WP_066842203.1">
    <property type="nucleotide sequence ID" value="NZ_CP019602.1"/>
</dbReference>
<keyword evidence="9" id="KW-0432">Leucine biosynthesis</keyword>
<keyword evidence="15" id="KW-0464">Manganese</keyword>
<keyword evidence="16" id="KW-0100">Branched-chain amino acid biosynthesis</keyword>
<dbReference type="PANTHER" id="PTHR42979:SF1">
    <property type="entry name" value="3-ISOPROPYLMALATE DEHYDROGENASE"/>
    <property type="match status" value="1"/>
</dbReference>
<evidence type="ECO:0000256" key="9">
    <source>
        <dbReference type="ARBA" id="ARBA00022430"/>
    </source>
</evidence>
<comment type="cofactor">
    <cofactor evidence="3">
        <name>Mg(2+)</name>
        <dbReference type="ChEBI" id="CHEBI:18420"/>
    </cofactor>
</comment>
<evidence type="ECO:0000256" key="16">
    <source>
        <dbReference type="ARBA" id="ARBA00023304"/>
    </source>
</evidence>
<comment type="catalytic activity">
    <reaction evidence="1">
        <text>(2R,3S)-3-isopropylmalate + NAD(+) = 4-methyl-2-oxopentanoate + CO2 + NADH</text>
        <dbReference type="Rhea" id="RHEA:32271"/>
        <dbReference type="ChEBI" id="CHEBI:16526"/>
        <dbReference type="ChEBI" id="CHEBI:17865"/>
        <dbReference type="ChEBI" id="CHEBI:35121"/>
        <dbReference type="ChEBI" id="CHEBI:57540"/>
        <dbReference type="ChEBI" id="CHEBI:57945"/>
        <dbReference type="EC" id="1.1.1.85"/>
    </reaction>
</comment>
<keyword evidence="21" id="KW-1185">Reference proteome</keyword>
<gene>
    <name evidence="20" type="ORF">A9D14_01005</name>
</gene>
<evidence type="ECO:0000256" key="18">
    <source>
        <dbReference type="ARBA" id="ARBA00033138"/>
    </source>
</evidence>
<dbReference type="GO" id="GO:0000287">
    <property type="term" value="F:magnesium ion binding"/>
    <property type="evidence" value="ECO:0007669"/>
    <property type="project" value="InterPro"/>
</dbReference>
<evidence type="ECO:0000256" key="7">
    <source>
        <dbReference type="ARBA" id="ARBA00013101"/>
    </source>
</evidence>
<comment type="pathway">
    <text evidence="4">Amino-acid biosynthesis; L-leucine biosynthesis; L-leucine from 3-methyl-2-oxobutanoate: step 3/4.</text>
</comment>
<organism evidence="20 21">
    <name type="scientific">Croceicoccus marinus</name>
    <dbReference type="NCBI Taxonomy" id="450378"/>
    <lineage>
        <taxon>Bacteria</taxon>
        <taxon>Pseudomonadati</taxon>
        <taxon>Pseudomonadota</taxon>
        <taxon>Alphaproteobacteria</taxon>
        <taxon>Sphingomonadales</taxon>
        <taxon>Erythrobacteraceae</taxon>
        <taxon>Croceicoccus</taxon>
    </lineage>
</organism>
<comment type="similarity">
    <text evidence="5">Belongs to the isocitrate and isopropylmalate dehydrogenases family. LeuB type 1 subfamily.</text>
</comment>